<dbReference type="AlphaFoldDB" id="A0A8H6ZTA5"/>
<evidence type="ECO:0000256" key="1">
    <source>
        <dbReference type="ARBA" id="ARBA00022443"/>
    </source>
</evidence>
<comment type="caution">
    <text evidence="5">The sequence shown here is derived from an EMBL/GenBank/DDBJ whole genome shotgun (WGS) entry which is preliminary data.</text>
</comment>
<dbReference type="SUPFAM" id="SSF50044">
    <property type="entry name" value="SH3-domain"/>
    <property type="match status" value="2"/>
</dbReference>
<accession>A0A8H6ZTA5</accession>
<dbReference type="EMBL" id="JACETU010000006">
    <property type="protein sequence ID" value="KAF7426411.1"/>
    <property type="molecule type" value="Genomic_DNA"/>
</dbReference>
<protein>
    <submittedName>
        <fullName evidence="5">Adaptor for signal transduction</fullName>
    </submittedName>
</protein>
<dbReference type="Pfam" id="PF00018">
    <property type="entry name" value="SH3_1"/>
    <property type="match status" value="2"/>
</dbReference>
<sequence length="505" mass="54855">MSETQGPLGAPGTLIEREDPVNNFSDADDWRNLGISMQAPTWEVLSIALRNQSSRNWKDYVVFIRYGSAENRIERCLSWDERPLAKFMKLKDAGKDPVFVLKGAESLPSPIAIARQKIATRSAGSHADNDIDHPRISLLNDTSLGSSGERTMGQGSSVSSTTTENTLIVGAGDQYEFCHSHGSAFSTSTAVEILSYAVAVYPYSAEQGDELNVAVGDTFVVSSRDSGWLVVQRDPTGSGTTADSELSVKGRIPKGCVLETNMPVASAIAEATAPDPNRPQISASNGPASPRIAAPILSRSILTTSAQGIASMDYQRNGDWEIDLSSGDALRVFKRHAHWLYVVKTDGGGRGWVPVKNRVAPSSAGVKHLTAPFITADGASPRKKPPHIALLMDLGTTSAFGNSTSPRFMIDFKAEPPLVKKAAMKDANTSSAASIRDHYFSSSYPEHDRWTVQIGGHRMEEYHIVAKYAPDLLKQYIWDEDTGLVLQEYETRLVKETDPLGNIED</sequence>
<dbReference type="InterPro" id="IPR036028">
    <property type="entry name" value="SH3-like_dom_sf"/>
</dbReference>
<dbReference type="GeneID" id="59378597"/>
<evidence type="ECO:0000313" key="6">
    <source>
        <dbReference type="Proteomes" id="UP000623687"/>
    </source>
</evidence>
<evidence type="ECO:0000256" key="3">
    <source>
        <dbReference type="SAM" id="MobiDB-lite"/>
    </source>
</evidence>
<dbReference type="Proteomes" id="UP000623687">
    <property type="component" value="Unassembled WGS sequence"/>
</dbReference>
<feature type="region of interest" description="Disordered" evidence="3">
    <location>
        <begin position="142"/>
        <end position="163"/>
    </location>
</feature>
<dbReference type="Gene3D" id="2.30.30.40">
    <property type="entry name" value="SH3 Domains"/>
    <property type="match status" value="2"/>
</dbReference>
<dbReference type="SMART" id="SM00326">
    <property type="entry name" value="SH3"/>
    <property type="match status" value="2"/>
</dbReference>
<feature type="domain" description="SH3" evidence="4">
    <location>
        <begin position="192"/>
        <end position="262"/>
    </location>
</feature>
<keyword evidence="1 2" id="KW-0728">SH3 domain</keyword>
<proteinExistence type="predicted"/>
<dbReference type="OrthoDB" id="8883818at2759"/>
<evidence type="ECO:0000313" key="5">
    <source>
        <dbReference type="EMBL" id="KAF7426411.1"/>
    </source>
</evidence>
<gene>
    <name evidence="5" type="primary">STE50_2</name>
    <name evidence="5" type="ORF">PC9H_008779</name>
</gene>
<reference evidence="5" key="1">
    <citation type="submission" date="2019-07" db="EMBL/GenBank/DDBJ databases">
        <authorList>
            <person name="Palmer J.M."/>
        </authorList>
    </citation>
    <scope>NUCLEOTIDE SEQUENCE</scope>
    <source>
        <strain evidence="5">PC9</strain>
    </source>
</reference>
<dbReference type="InterPro" id="IPR001452">
    <property type="entry name" value="SH3_domain"/>
</dbReference>
<dbReference type="PROSITE" id="PS50002">
    <property type="entry name" value="SH3"/>
    <property type="match status" value="1"/>
</dbReference>
<organism evidence="5 6">
    <name type="scientific">Pleurotus ostreatus</name>
    <name type="common">Oyster mushroom</name>
    <name type="synonym">White-rot fungus</name>
    <dbReference type="NCBI Taxonomy" id="5322"/>
    <lineage>
        <taxon>Eukaryota</taxon>
        <taxon>Fungi</taxon>
        <taxon>Dikarya</taxon>
        <taxon>Basidiomycota</taxon>
        <taxon>Agaricomycotina</taxon>
        <taxon>Agaricomycetes</taxon>
        <taxon>Agaricomycetidae</taxon>
        <taxon>Agaricales</taxon>
        <taxon>Pleurotineae</taxon>
        <taxon>Pleurotaceae</taxon>
        <taxon>Pleurotus</taxon>
    </lineage>
</organism>
<dbReference type="VEuPathDB" id="FungiDB:PC9H_008779"/>
<keyword evidence="6" id="KW-1185">Reference proteome</keyword>
<evidence type="ECO:0000259" key="4">
    <source>
        <dbReference type="PROSITE" id="PS50002"/>
    </source>
</evidence>
<name>A0A8H6ZTA5_PLEOS</name>
<dbReference type="RefSeq" id="XP_036629715.1">
    <property type="nucleotide sequence ID" value="XM_036778287.1"/>
</dbReference>
<evidence type="ECO:0000256" key="2">
    <source>
        <dbReference type="PROSITE-ProRule" id="PRU00192"/>
    </source>
</evidence>
<dbReference type="CDD" id="cd00174">
    <property type="entry name" value="SH3"/>
    <property type="match status" value="2"/>
</dbReference>